<feature type="domain" description="Lnb N-terminal periplasmic" evidence="2">
    <location>
        <begin position="22"/>
        <end position="167"/>
    </location>
</feature>
<keyword evidence="1" id="KW-0812">Transmembrane</keyword>
<feature type="transmembrane region" description="Helical" evidence="1">
    <location>
        <begin position="251"/>
        <end position="269"/>
    </location>
</feature>
<feature type="transmembrane region" description="Helical" evidence="1">
    <location>
        <begin position="338"/>
        <end position="357"/>
    </location>
</feature>
<dbReference type="InterPro" id="IPR025178">
    <property type="entry name" value="Lnb_N"/>
</dbReference>
<evidence type="ECO:0000256" key="1">
    <source>
        <dbReference type="SAM" id="Phobius"/>
    </source>
</evidence>
<feature type="transmembrane region" description="Helical" evidence="1">
    <location>
        <begin position="315"/>
        <end position="331"/>
    </location>
</feature>
<accession>A0ABV0A7M5</accession>
<organism evidence="4 5">
    <name type="scientific">Mariniflexile soesokkakense</name>
    <dbReference type="NCBI Taxonomy" id="1343160"/>
    <lineage>
        <taxon>Bacteria</taxon>
        <taxon>Pseudomonadati</taxon>
        <taxon>Bacteroidota</taxon>
        <taxon>Flavobacteriia</taxon>
        <taxon>Flavobacteriales</taxon>
        <taxon>Flavobacteriaceae</taxon>
        <taxon>Mariniflexile</taxon>
    </lineage>
</organism>
<feature type="transmembrane region" description="Helical" evidence="1">
    <location>
        <begin position="281"/>
        <end position="303"/>
    </location>
</feature>
<dbReference type="EMBL" id="JAZHYP010000001">
    <property type="protein sequence ID" value="MEN3322496.1"/>
    <property type="molecule type" value="Genomic_DNA"/>
</dbReference>
<keyword evidence="1" id="KW-1133">Transmembrane helix</keyword>
<protein>
    <submittedName>
        <fullName evidence="4">DUF4105 domain-containing protein</fullName>
    </submittedName>
</protein>
<dbReference type="Pfam" id="PF13387">
    <property type="entry name" value="Lnb_N"/>
    <property type="match status" value="1"/>
</dbReference>
<sequence>MKKTVLFLFLIFFVEISFAQQNILSERAEISVLTIGPGISLNDAFGHSGFRVKDPVKGIDLVFNYGVYDFETPNFYTKFAQGKLNYLIGLNYYEDFFESYISQNRSIKAQVLNLTASEKQKLFDYLLNNLKPENKAYLYDFFYDNCATKIKDITNIAVNNSIVFNTPKDYKDQTFRTLIQNNLNKNSWGSFGIDIALGSVIDRKARTIDHMFLPENIYKFFEVASIKNNKPLVKESKVIYEKIESPTPSNFLTSPLFVLGALGCFILFITYNDFKKQKQTVWLDVTLFSITGLIGVLILLLWFATDHKGTHQNYNLLWAFILNIFVIGQLLKKKTSTWFLKYLKLLVILLCLLTLHWVMGVQVFAIGLIPLLMALFVRYVFLIKHYSTIRH</sequence>
<proteinExistence type="predicted"/>
<gene>
    <name evidence="4" type="ORF">VP395_02035</name>
</gene>
<keyword evidence="1" id="KW-0472">Membrane</keyword>
<name>A0ABV0A7M5_9FLAO</name>
<reference evidence="4 5" key="1">
    <citation type="submission" date="2024-01" db="EMBL/GenBank/DDBJ databases">
        <title>Mariniflexile litorale sp. nov., isolated from the shallow sediments of the Sea of Japan.</title>
        <authorList>
            <person name="Romanenko L."/>
            <person name="Bystritskaya E."/>
            <person name="Isaeva M."/>
        </authorList>
    </citation>
    <scope>NUCLEOTIDE SEQUENCE [LARGE SCALE GENOMIC DNA]</scope>
    <source>
        <strain evidence="4 5">KCTC 32427</strain>
    </source>
</reference>
<evidence type="ECO:0000313" key="5">
    <source>
        <dbReference type="Proteomes" id="UP001416393"/>
    </source>
</evidence>
<evidence type="ECO:0000259" key="2">
    <source>
        <dbReference type="Pfam" id="PF13387"/>
    </source>
</evidence>
<comment type="caution">
    <text evidence="4">The sequence shown here is derived from an EMBL/GenBank/DDBJ whole genome shotgun (WGS) entry which is preliminary data.</text>
</comment>
<dbReference type="RefSeq" id="WP_346240042.1">
    <property type="nucleotide sequence ID" value="NZ_JAZHYP010000001.1"/>
</dbReference>
<feature type="transmembrane region" description="Helical" evidence="1">
    <location>
        <begin position="363"/>
        <end position="381"/>
    </location>
</feature>
<dbReference type="Proteomes" id="UP001416393">
    <property type="component" value="Unassembled WGS sequence"/>
</dbReference>
<dbReference type="InterPro" id="IPR057436">
    <property type="entry name" value="5TMH_Lnb"/>
</dbReference>
<evidence type="ECO:0000259" key="3">
    <source>
        <dbReference type="Pfam" id="PF25221"/>
    </source>
</evidence>
<dbReference type="Pfam" id="PF25221">
    <property type="entry name" value="5TMH_Lnb"/>
    <property type="match status" value="1"/>
</dbReference>
<feature type="domain" description="Lnb-like transmembrane" evidence="3">
    <location>
        <begin position="252"/>
        <end position="384"/>
    </location>
</feature>
<evidence type="ECO:0000313" key="4">
    <source>
        <dbReference type="EMBL" id="MEN3322496.1"/>
    </source>
</evidence>
<keyword evidence="5" id="KW-1185">Reference proteome</keyword>